<sequence>MSRHDGRLIHQAASLLLSYPEEDWTARLDLVRTALGPVGGAAGERLRTFCAEAAALSALDAGAAYVSTFDRSGRRTLHMTYYGDGDTRRRGESLLDLKTLYRAHGWQPGTGELPDFLPVMLEFAARVPGPGGRLLRDHRPGLDLLHAGLADRRSGYAAVVEAVLLTLPRPTSADRRAVGERAALGPPAERVGRTVLPEVPGGVR</sequence>
<organism evidence="2 3">
    <name type="scientific">Nonomuraea spiralis</name>
    <dbReference type="NCBI Taxonomy" id="46182"/>
    <lineage>
        <taxon>Bacteria</taxon>
        <taxon>Bacillati</taxon>
        <taxon>Actinomycetota</taxon>
        <taxon>Actinomycetes</taxon>
        <taxon>Streptosporangiales</taxon>
        <taxon>Streptosporangiaceae</taxon>
        <taxon>Nonomuraea</taxon>
    </lineage>
</organism>
<comment type="caution">
    <text evidence="2">The sequence shown here is derived from an EMBL/GenBank/DDBJ whole genome shotgun (WGS) entry which is preliminary data.</text>
</comment>
<dbReference type="InterPro" id="IPR020945">
    <property type="entry name" value="DMSO/NO3_reduct_chaperone"/>
</dbReference>
<evidence type="ECO:0000313" key="3">
    <source>
        <dbReference type="Proteomes" id="UP001589647"/>
    </source>
</evidence>
<reference evidence="2 3" key="1">
    <citation type="submission" date="2024-09" db="EMBL/GenBank/DDBJ databases">
        <authorList>
            <person name="Sun Q."/>
            <person name="Mori K."/>
        </authorList>
    </citation>
    <scope>NUCLEOTIDE SEQUENCE [LARGE SCALE GENOMIC DNA]</scope>
    <source>
        <strain evidence="2 3">CCM 3426</strain>
    </source>
</reference>
<keyword evidence="3" id="KW-1185">Reference proteome</keyword>
<gene>
    <name evidence="2" type="primary">narJ</name>
    <name evidence="2" type="ORF">ACFFV7_40525</name>
</gene>
<dbReference type="PANTHER" id="PTHR43680">
    <property type="entry name" value="NITRATE REDUCTASE MOLYBDENUM COFACTOR ASSEMBLY CHAPERONE"/>
    <property type="match status" value="1"/>
</dbReference>
<dbReference type="Pfam" id="PF02613">
    <property type="entry name" value="Nitrate_red_del"/>
    <property type="match status" value="1"/>
</dbReference>
<name>A0ABV5IUE6_9ACTN</name>
<protein>
    <submittedName>
        <fullName evidence="2">Nitrate reductase molybdenum cofactor assembly chaperone</fullName>
    </submittedName>
</protein>
<accession>A0ABV5IUE6</accession>
<dbReference type="InterPro" id="IPR003765">
    <property type="entry name" value="NO3_reductase_chaperone_NarJ"/>
</dbReference>
<proteinExistence type="predicted"/>
<keyword evidence="1" id="KW-0534">Nitrate assimilation</keyword>
<dbReference type="SUPFAM" id="SSF89155">
    <property type="entry name" value="TorD-like"/>
    <property type="match status" value="1"/>
</dbReference>
<dbReference type="EMBL" id="JBHMEI010000057">
    <property type="protein sequence ID" value="MFB9207530.1"/>
    <property type="molecule type" value="Genomic_DNA"/>
</dbReference>
<dbReference type="NCBIfam" id="TIGR00684">
    <property type="entry name" value="narJ"/>
    <property type="match status" value="1"/>
</dbReference>
<dbReference type="RefSeq" id="WP_229824407.1">
    <property type="nucleotide sequence ID" value="NZ_BMRC01000012.1"/>
</dbReference>
<evidence type="ECO:0000256" key="1">
    <source>
        <dbReference type="ARBA" id="ARBA00023063"/>
    </source>
</evidence>
<dbReference type="InterPro" id="IPR036411">
    <property type="entry name" value="TorD-like_sf"/>
</dbReference>
<evidence type="ECO:0000313" key="2">
    <source>
        <dbReference type="EMBL" id="MFB9207530.1"/>
    </source>
</evidence>
<dbReference type="Gene3D" id="1.10.3480.10">
    <property type="entry name" value="TorD-like"/>
    <property type="match status" value="1"/>
</dbReference>
<dbReference type="Proteomes" id="UP001589647">
    <property type="component" value="Unassembled WGS sequence"/>
</dbReference>
<dbReference type="PANTHER" id="PTHR43680:SF2">
    <property type="entry name" value="NITRATE REDUCTASE MOLYBDENUM COFACTOR ASSEMBLY CHAPERONE NARJ"/>
    <property type="match status" value="1"/>
</dbReference>